<dbReference type="Pfam" id="PF10116">
    <property type="entry name" value="Host_attach"/>
    <property type="match status" value="1"/>
</dbReference>
<comment type="caution">
    <text evidence="2">The sequence shown here is derived from an EMBL/GenBank/DDBJ whole genome shotgun (WGS) entry which is preliminary data.</text>
</comment>
<proteinExistence type="predicted"/>
<sequence length="151" mass="16779">MKLPRRTTWFLIVDSAKSRIFESSGPHGTWSKLEEAADDDARKPSRDLGRDRPTRGRTIGTGAPFAVTGASEHDKAAEEFLADCARDLAEAEKKGRFDQLVVAAPPAALGVLRKKLSAETTAKLIGVYDKDLTNENERDLHEYFLGKLEHW</sequence>
<accession>A0ABW1L0K0</accession>
<name>A0ABW1L0K0_9PROT</name>
<gene>
    <name evidence="2" type="ORF">ACFMB1_19665</name>
</gene>
<dbReference type="RefSeq" id="WP_379880825.1">
    <property type="nucleotide sequence ID" value="NZ_JBHPON010000003.1"/>
</dbReference>
<dbReference type="EMBL" id="JBHPON010000003">
    <property type="protein sequence ID" value="MFC6037779.1"/>
    <property type="molecule type" value="Genomic_DNA"/>
</dbReference>
<protein>
    <submittedName>
        <fullName evidence="2">Host attachment protein</fullName>
    </submittedName>
</protein>
<evidence type="ECO:0000256" key="1">
    <source>
        <dbReference type="SAM" id="MobiDB-lite"/>
    </source>
</evidence>
<feature type="compositionally biased region" description="Basic and acidic residues" evidence="1">
    <location>
        <begin position="32"/>
        <end position="54"/>
    </location>
</feature>
<reference evidence="2 3" key="1">
    <citation type="submission" date="2024-09" db="EMBL/GenBank/DDBJ databases">
        <authorList>
            <person name="Zhang Z.-H."/>
        </authorList>
    </citation>
    <scope>NUCLEOTIDE SEQUENCE [LARGE SCALE GENOMIC DNA]</scope>
    <source>
        <strain evidence="2 3">HHTR114</strain>
    </source>
</reference>
<keyword evidence="3" id="KW-1185">Reference proteome</keyword>
<dbReference type="Proteomes" id="UP001596116">
    <property type="component" value="Unassembled WGS sequence"/>
</dbReference>
<feature type="region of interest" description="Disordered" evidence="1">
    <location>
        <begin position="22"/>
        <end position="65"/>
    </location>
</feature>
<dbReference type="InterPro" id="IPR019291">
    <property type="entry name" value="Host_attachment_protein"/>
</dbReference>
<evidence type="ECO:0000313" key="3">
    <source>
        <dbReference type="Proteomes" id="UP001596116"/>
    </source>
</evidence>
<evidence type="ECO:0000313" key="2">
    <source>
        <dbReference type="EMBL" id="MFC6037779.1"/>
    </source>
</evidence>
<organism evidence="2 3">
    <name type="scientific">Hyphococcus aureus</name>
    <dbReference type="NCBI Taxonomy" id="2666033"/>
    <lineage>
        <taxon>Bacteria</taxon>
        <taxon>Pseudomonadati</taxon>
        <taxon>Pseudomonadota</taxon>
        <taxon>Alphaproteobacteria</taxon>
        <taxon>Parvularculales</taxon>
        <taxon>Parvularculaceae</taxon>
        <taxon>Hyphococcus</taxon>
    </lineage>
</organism>